<evidence type="ECO:0000313" key="2">
    <source>
        <dbReference type="EMBL" id="KAA6352974.1"/>
    </source>
</evidence>
<evidence type="ECO:0000313" key="3">
    <source>
        <dbReference type="Proteomes" id="UP000324800"/>
    </source>
</evidence>
<name>A0A5J4T3Q3_9EUKA</name>
<feature type="region of interest" description="Disordered" evidence="1">
    <location>
        <begin position="25"/>
        <end position="46"/>
    </location>
</feature>
<evidence type="ECO:0000256" key="1">
    <source>
        <dbReference type="SAM" id="MobiDB-lite"/>
    </source>
</evidence>
<accession>A0A5J4T3Q3</accession>
<dbReference type="EMBL" id="SNRW01038976">
    <property type="protein sequence ID" value="KAA6352974.1"/>
    <property type="molecule type" value="Genomic_DNA"/>
</dbReference>
<reference evidence="2 3" key="1">
    <citation type="submission" date="2019-03" db="EMBL/GenBank/DDBJ databases">
        <title>Single cell metagenomics reveals metabolic interactions within the superorganism composed of flagellate Streblomastix strix and complex community of Bacteroidetes bacteria on its surface.</title>
        <authorList>
            <person name="Treitli S.C."/>
            <person name="Kolisko M."/>
            <person name="Husnik F."/>
            <person name="Keeling P."/>
            <person name="Hampl V."/>
        </authorList>
    </citation>
    <scope>NUCLEOTIDE SEQUENCE [LARGE SCALE GENOMIC DNA]</scope>
    <source>
        <strain evidence="2">ST1C</strain>
    </source>
</reference>
<sequence>MTNFYLRLANPCNGSVNKTQNCSKIAEPNGSESSSDEGPKRACSPMKDKIGQYGYGDGDAAILSLAQSSSSYDVTKPVNMSKHKVIEDDFMEEQGCKLYWNEQTGQVHIFRRGKFLAIAMEDGIFQAHTDVRLDTDFWDFESKEVMALRNA</sequence>
<dbReference type="Proteomes" id="UP000324800">
    <property type="component" value="Unassembled WGS sequence"/>
</dbReference>
<gene>
    <name evidence="2" type="ORF">EZS28_051499</name>
</gene>
<proteinExistence type="predicted"/>
<protein>
    <submittedName>
        <fullName evidence="2">Uncharacterized protein</fullName>
    </submittedName>
</protein>
<comment type="caution">
    <text evidence="2">The sequence shown here is derived from an EMBL/GenBank/DDBJ whole genome shotgun (WGS) entry which is preliminary data.</text>
</comment>
<dbReference type="AlphaFoldDB" id="A0A5J4T3Q3"/>
<organism evidence="2 3">
    <name type="scientific">Streblomastix strix</name>
    <dbReference type="NCBI Taxonomy" id="222440"/>
    <lineage>
        <taxon>Eukaryota</taxon>
        <taxon>Metamonada</taxon>
        <taxon>Preaxostyla</taxon>
        <taxon>Oxymonadida</taxon>
        <taxon>Streblomastigidae</taxon>
        <taxon>Streblomastix</taxon>
    </lineage>
</organism>